<dbReference type="Proteomes" id="UP000774326">
    <property type="component" value="Unassembled WGS sequence"/>
</dbReference>
<dbReference type="InterPro" id="IPR032914">
    <property type="entry name" value="Vam6/VPS39/TRAP1"/>
</dbReference>
<proteinExistence type="predicted"/>
<organism evidence="7 8">
    <name type="scientific">Wickerhamomyces pijperi</name>
    <name type="common">Yeast</name>
    <name type="synonym">Pichia pijperi</name>
    <dbReference type="NCBI Taxonomy" id="599730"/>
    <lineage>
        <taxon>Eukaryota</taxon>
        <taxon>Fungi</taxon>
        <taxon>Dikarya</taxon>
        <taxon>Ascomycota</taxon>
        <taxon>Saccharomycotina</taxon>
        <taxon>Saccharomycetes</taxon>
        <taxon>Phaffomycetales</taxon>
        <taxon>Wickerhamomycetaceae</taxon>
        <taxon>Wickerhamomyces</taxon>
    </lineage>
</organism>
<feature type="region of interest" description="Disordered" evidence="5">
    <location>
        <begin position="1"/>
        <end position="28"/>
    </location>
</feature>
<feature type="compositionally biased region" description="Acidic residues" evidence="5">
    <location>
        <begin position="126"/>
        <end position="143"/>
    </location>
</feature>
<feature type="compositionally biased region" description="Basic and acidic residues" evidence="5">
    <location>
        <begin position="111"/>
        <end position="124"/>
    </location>
</feature>
<evidence type="ECO:0000256" key="2">
    <source>
        <dbReference type="ARBA" id="ARBA00022448"/>
    </source>
</evidence>
<evidence type="ECO:0000256" key="3">
    <source>
        <dbReference type="ARBA" id="ARBA00022490"/>
    </source>
</evidence>
<dbReference type="GO" id="GO:0016020">
    <property type="term" value="C:membrane"/>
    <property type="evidence" value="ECO:0007669"/>
    <property type="project" value="TreeGrafter"/>
</dbReference>
<feature type="compositionally biased region" description="Acidic residues" evidence="5">
    <location>
        <begin position="55"/>
        <end position="75"/>
    </location>
</feature>
<dbReference type="PANTHER" id="PTHR12894">
    <property type="entry name" value="CNH DOMAIN CONTAINING"/>
    <property type="match status" value="1"/>
</dbReference>
<evidence type="ECO:0000256" key="5">
    <source>
        <dbReference type="SAM" id="MobiDB-lite"/>
    </source>
</evidence>
<evidence type="ECO:0000313" key="8">
    <source>
        <dbReference type="Proteomes" id="UP000774326"/>
    </source>
</evidence>
<dbReference type="PROSITE" id="PS50219">
    <property type="entry name" value="CNH"/>
    <property type="match status" value="1"/>
</dbReference>
<accession>A0A9P8PLU2</accession>
<feature type="region of interest" description="Disordered" evidence="5">
    <location>
        <begin position="41"/>
        <end position="275"/>
    </location>
</feature>
<reference evidence="7" key="2">
    <citation type="submission" date="2021-01" db="EMBL/GenBank/DDBJ databases">
        <authorList>
            <person name="Schikora-Tamarit M.A."/>
        </authorList>
    </citation>
    <scope>NUCLEOTIDE SEQUENCE</scope>
    <source>
        <strain evidence="7">CBS2887</strain>
    </source>
</reference>
<sequence>MSDQEHNRQPIEPIIESSTLGDKTDSDTTTKLQELKIIEGDKSNAVSGSSKDNELDSQTETVEDVEDVVNTELEGENQAVRAESDVKVEPVTDTMENTTASVYSNEIDDNGVDKSNVDDSHAEVAEAVEQDADQTETKDDDIDLNGKDHTSGTAQDHNTLISDDTNSEEESVPIDHPPETSTTHGVSKEEDPTDSTAQDQQEVIPSSNQPETNNPEQVDHTQENESEEETVDLDAQEKPTEPNSSLSQPDSDTQPLIQQEQQPPPPPPPNNPNALIQFHKIINDTIHITYITSYNENLYIGTSQGDIYHLIRIESDFILISKTSITSGNDITNSEEDHSISKIIVLPELSKLLVHSNHTLTFYNTQLQRVKNKQLHNVQDISLYGTDLTFFQNHTIRTFNSLDLKLKKRIDFEGVENGVMFERFALVASLMCKSESQGSVNYDLIDFKTFSKIPVVSAKDSNLSSFPHLIKVFPRSKLFLISFFDVTPMCVAVDHNGDIVNSINLESHPVDIYISNDDLIIISCQDKSVSVYYCLSDEFKLIHSLKTDDLVKFVRVGDVGREVIRYSDVDSDEVKELVLHSYIALYNDWYLEGLEMNLIQWLVDLEDLRLVKAQIDRYSCAENGEGKALVLKLLKQLQSLLLLENGVIPNEKLDLDLFYYLIGANEKLFMFELLRQKIETLKETISAGKNKLFQISLKNYVKSVLEKEKAETSLQMKLVFLKLFNDDFKTLSLNLPYLSSTTHNEEIVNFFQSHNHQQLLLLFYKQTNQPDRLIELYKQLINTTSNNDPIDPNFNKYDPQFLPYFQTDITVLRQINRLNLINTHDFQTDQLLSFVNDIEMGQDIQLDEWFWEVCKKISVKQSKELSIKRLQKSLIRSELKRLK</sequence>
<feature type="compositionally biased region" description="Polar residues" evidence="5">
    <location>
        <begin position="241"/>
        <end position="261"/>
    </location>
</feature>
<evidence type="ECO:0000259" key="6">
    <source>
        <dbReference type="PROSITE" id="PS50219"/>
    </source>
</evidence>
<dbReference type="EMBL" id="JAEUBG010005572">
    <property type="protein sequence ID" value="KAH3673782.1"/>
    <property type="molecule type" value="Genomic_DNA"/>
</dbReference>
<feature type="compositionally biased region" description="Polar residues" evidence="5">
    <location>
        <begin position="151"/>
        <end position="164"/>
    </location>
</feature>
<evidence type="ECO:0000313" key="7">
    <source>
        <dbReference type="EMBL" id="KAH3673782.1"/>
    </source>
</evidence>
<gene>
    <name evidence="7" type="ORF">WICPIJ_009662</name>
</gene>
<feature type="domain" description="CNH" evidence="6">
    <location>
        <begin position="285"/>
        <end position="574"/>
    </location>
</feature>
<dbReference type="GO" id="GO:0005737">
    <property type="term" value="C:cytoplasm"/>
    <property type="evidence" value="ECO:0007669"/>
    <property type="project" value="UniProtKB-SubCell"/>
</dbReference>
<keyword evidence="8" id="KW-1185">Reference proteome</keyword>
<feature type="compositionally biased region" description="Polar residues" evidence="5">
    <location>
        <begin position="194"/>
        <end position="216"/>
    </location>
</feature>
<comment type="subcellular location">
    <subcellularLocation>
        <location evidence="1">Cytoplasm</location>
    </subcellularLocation>
</comment>
<keyword evidence="3" id="KW-0963">Cytoplasm</keyword>
<feature type="compositionally biased region" description="Polar residues" evidence="5">
    <location>
        <begin position="94"/>
        <end position="104"/>
    </location>
</feature>
<dbReference type="InterPro" id="IPR001180">
    <property type="entry name" value="CNH_dom"/>
</dbReference>
<reference evidence="7" key="1">
    <citation type="journal article" date="2021" name="Open Biol.">
        <title>Shared evolutionary footprints suggest mitochondrial oxidative damage underlies multiple complex I losses in fungi.</title>
        <authorList>
            <person name="Schikora-Tamarit M.A."/>
            <person name="Marcet-Houben M."/>
            <person name="Nosek J."/>
            <person name="Gabaldon T."/>
        </authorList>
    </citation>
    <scope>NUCLEOTIDE SEQUENCE</scope>
    <source>
        <strain evidence="7">CBS2887</strain>
    </source>
</reference>
<dbReference type="AlphaFoldDB" id="A0A9P8PLU2"/>
<dbReference type="GO" id="GO:0034058">
    <property type="term" value="P:endosomal vesicle fusion"/>
    <property type="evidence" value="ECO:0007669"/>
    <property type="project" value="TreeGrafter"/>
</dbReference>
<evidence type="ECO:0000256" key="4">
    <source>
        <dbReference type="ARBA" id="ARBA00022927"/>
    </source>
</evidence>
<keyword evidence="4" id="KW-0653">Protein transport</keyword>
<dbReference type="OrthoDB" id="5325112at2759"/>
<feature type="compositionally biased region" description="Acidic residues" evidence="5">
    <location>
        <begin position="224"/>
        <end position="234"/>
    </location>
</feature>
<evidence type="ECO:0000256" key="1">
    <source>
        <dbReference type="ARBA" id="ARBA00004496"/>
    </source>
</evidence>
<dbReference type="PANTHER" id="PTHR12894:SF27">
    <property type="entry name" value="TRANSFORMING GROWTH FACTOR-BETA RECEPTOR-ASSOCIATED PROTEIN 1"/>
    <property type="match status" value="1"/>
</dbReference>
<keyword evidence="2" id="KW-0813">Transport</keyword>
<dbReference type="GO" id="GO:0006914">
    <property type="term" value="P:autophagy"/>
    <property type="evidence" value="ECO:0007669"/>
    <property type="project" value="TreeGrafter"/>
</dbReference>
<comment type="caution">
    <text evidence="7">The sequence shown here is derived from an EMBL/GenBank/DDBJ whole genome shotgun (WGS) entry which is preliminary data.</text>
</comment>
<protein>
    <recommendedName>
        <fullName evidence="6">CNH domain-containing protein</fullName>
    </recommendedName>
</protein>
<name>A0A9P8PLU2_WICPI</name>
<dbReference type="GO" id="GO:0015031">
    <property type="term" value="P:protein transport"/>
    <property type="evidence" value="ECO:0007669"/>
    <property type="project" value="UniProtKB-KW"/>
</dbReference>
<feature type="compositionally biased region" description="Pro residues" evidence="5">
    <location>
        <begin position="262"/>
        <end position="271"/>
    </location>
</feature>